<evidence type="ECO:0000259" key="3">
    <source>
        <dbReference type="Pfam" id="PF14191"/>
    </source>
</evidence>
<dbReference type="GO" id="GO:0003899">
    <property type="term" value="F:DNA-directed RNA polymerase activity"/>
    <property type="evidence" value="ECO:0007669"/>
    <property type="project" value="InterPro"/>
</dbReference>
<evidence type="ECO:0000313" key="5">
    <source>
        <dbReference type="Proteomes" id="UP000095003"/>
    </source>
</evidence>
<comment type="caution">
    <text evidence="4">The sequence shown here is derived from an EMBL/GenBank/DDBJ whole genome shotgun (WGS) entry which is preliminary data.</text>
</comment>
<dbReference type="GO" id="GO:0003677">
    <property type="term" value="F:DNA binding"/>
    <property type="evidence" value="ECO:0007669"/>
    <property type="project" value="InterPro"/>
</dbReference>
<protein>
    <submittedName>
        <fullName evidence="4">CHC2 zinc finger protein</fullName>
    </submittedName>
</protein>
<proteinExistence type="predicted"/>
<dbReference type="Gene3D" id="3.90.580.10">
    <property type="entry name" value="Zinc finger, CHC2-type domain"/>
    <property type="match status" value="1"/>
</dbReference>
<dbReference type="Proteomes" id="UP000095003">
    <property type="component" value="Unassembled WGS sequence"/>
</dbReference>
<evidence type="ECO:0000259" key="2">
    <source>
        <dbReference type="Pfam" id="PF01807"/>
    </source>
</evidence>
<sequence>MDSYPQDFPFGIMDVVELLHLHIRRRQANSVYVDCPFCNDRRGKMNVNFIKNVWRCNYCDEHGGMLALYAKLNNTTNSDAYREICDILQTDPPWGYEAENKQDGGTGDSTWEPRSDSPLPDRAEQAIAYDLEEVSQSQRASNQEIHQTYSMLFEMLSLSNRHRQHLKSPKRGLTDEQINSLGYRSTPPAFLCRSLTEQLLVKGCTVQGVPGFYQLENGDWSVKFTKKTSGIIIPARGIDGLIHGAQILLDVPIKDKNDPPEKKGNKYIWLSSSTKRLGVTSGSPVHFVGNPFARTVYVTEGLLKADIAHLMMNRSFVAIAGANNVSQLKLLFALLAQNGTELIVEAHDMDKYNNKAISNGASKIYLIAQEHGMDCRRLTWNPNYKGVDDWQIALRRQEMQSKIEESMNFKAKYLSGLCDMEDIGRCIESWNGLAERNVSLVSYLGLTADEYSSYLQNGPEELKLLLNAQRKQRCFRIYQLNFDTEPTIPFAFMGLEAMYKAGFQQPPAAKYRKVCESSMYAPLEQTDGEILDRIYTKYNTPMEDFQGRCLAASDVIELYDEEQRLYFYREPDAYTPVRFSPAFAKPMLERQDMNE</sequence>
<dbReference type="GO" id="GO:0008270">
    <property type="term" value="F:zinc ion binding"/>
    <property type="evidence" value="ECO:0007669"/>
    <property type="project" value="InterPro"/>
</dbReference>
<reference evidence="4 5" key="1">
    <citation type="submission" date="2016-07" db="EMBL/GenBank/DDBJ databases">
        <title>Characterization of isolates of Eisenbergiella tayi derived from blood cultures, using whole genome sequencing.</title>
        <authorList>
            <person name="Burdz T."/>
            <person name="Wiebe D."/>
            <person name="Huynh C."/>
            <person name="Bernard K."/>
        </authorList>
    </citation>
    <scope>NUCLEOTIDE SEQUENCE [LARGE SCALE GENOMIC DNA]</scope>
    <source>
        <strain evidence="4 5">NML 120489</strain>
    </source>
</reference>
<dbReference type="GO" id="GO:0006260">
    <property type="term" value="P:DNA replication"/>
    <property type="evidence" value="ECO:0007669"/>
    <property type="project" value="InterPro"/>
</dbReference>
<gene>
    <name evidence="4" type="ORF">BEH84_05917</name>
</gene>
<dbReference type="InterPro" id="IPR036977">
    <property type="entry name" value="DNA_primase_Znf_CHC2"/>
</dbReference>
<dbReference type="Pfam" id="PF01807">
    <property type="entry name" value="Zn_ribbon_DnaG"/>
    <property type="match status" value="1"/>
</dbReference>
<dbReference type="InterPro" id="IPR025923">
    <property type="entry name" value="YodL-like_dom"/>
</dbReference>
<evidence type="ECO:0000256" key="1">
    <source>
        <dbReference type="SAM" id="MobiDB-lite"/>
    </source>
</evidence>
<dbReference type="Pfam" id="PF14191">
    <property type="entry name" value="YodL"/>
    <property type="match status" value="1"/>
</dbReference>
<evidence type="ECO:0000313" key="4">
    <source>
        <dbReference type="EMBL" id="ODM04854.1"/>
    </source>
</evidence>
<dbReference type="PATRIC" id="fig|1432052.3.peg.6535"/>
<feature type="region of interest" description="Disordered" evidence="1">
    <location>
        <begin position="95"/>
        <end position="119"/>
    </location>
</feature>
<organism evidence="4 5">
    <name type="scientific">Eisenbergiella tayi</name>
    <dbReference type="NCBI Taxonomy" id="1432052"/>
    <lineage>
        <taxon>Bacteria</taxon>
        <taxon>Bacillati</taxon>
        <taxon>Bacillota</taxon>
        <taxon>Clostridia</taxon>
        <taxon>Lachnospirales</taxon>
        <taxon>Lachnospiraceae</taxon>
        <taxon>Eisenbergiella</taxon>
    </lineage>
</organism>
<name>A0A1E3A7V3_9FIRM</name>
<dbReference type="AlphaFoldDB" id="A0A1E3A7V3"/>
<feature type="domain" description="YodL-like" evidence="3">
    <location>
        <begin position="474"/>
        <end position="579"/>
    </location>
</feature>
<dbReference type="SUPFAM" id="SSF57783">
    <property type="entry name" value="Zinc beta-ribbon"/>
    <property type="match status" value="1"/>
</dbReference>
<dbReference type="EMBL" id="MCGI01000007">
    <property type="protein sequence ID" value="ODM04854.1"/>
    <property type="molecule type" value="Genomic_DNA"/>
</dbReference>
<dbReference type="InterPro" id="IPR002694">
    <property type="entry name" value="Znf_CHC2"/>
</dbReference>
<feature type="domain" description="Zinc finger CHC2-type" evidence="2">
    <location>
        <begin position="14"/>
        <end position="90"/>
    </location>
</feature>
<dbReference type="RefSeq" id="WP_069159315.1">
    <property type="nucleotide sequence ID" value="NZ_JBKXXQ010000016.1"/>
</dbReference>
<accession>A0A1E3A7V3</accession>